<dbReference type="Proteomes" id="UP000828390">
    <property type="component" value="Unassembled WGS sequence"/>
</dbReference>
<evidence type="ECO:0000313" key="2">
    <source>
        <dbReference type="Proteomes" id="UP000828390"/>
    </source>
</evidence>
<comment type="caution">
    <text evidence="1">The sequence shown here is derived from an EMBL/GenBank/DDBJ whole genome shotgun (WGS) entry which is preliminary data.</text>
</comment>
<keyword evidence="2" id="KW-1185">Reference proteome</keyword>
<sequence length="98" mass="11038">MGVTGPNTGQLAYLRRHFSPEAVATETPHLHFWHGGHHRAKQGLPSSSLVGPPTQREIGTLQAPIMEVERANTGQFAYLRRHFHRKPVALRRHNLATF</sequence>
<protein>
    <submittedName>
        <fullName evidence="1">Uncharacterized protein</fullName>
    </submittedName>
</protein>
<name>A0A9D4GRD3_DREPO</name>
<reference evidence="1" key="1">
    <citation type="journal article" date="2019" name="bioRxiv">
        <title>The Genome of the Zebra Mussel, Dreissena polymorpha: A Resource for Invasive Species Research.</title>
        <authorList>
            <person name="McCartney M.A."/>
            <person name="Auch B."/>
            <person name="Kono T."/>
            <person name="Mallez S."/>
            <person name="Zhang Y."/>
            <person name="Obille A."/>
            <person name="Becker A."/>
            <person name="Abrahante J.E."/>
            <person name="Garbe J."/>
            <person name="Badalamenti J.P."/>
            <person name="Herman A."/>
            <person name="Mangelson H."/>
            <person name="Liachko I."/>
            <person name="Sullivan S."/>
            <person name="Sone E.D."/>
            <person name="Koren S."/>
            <person name="Silverstein K.A.T."/>
            <person name="Beckman K.B."/>
            <person name="Gohl D.M."/>
        </authorList>
    </citation>
    <scope>NUCLEOTIDE SEQUENCE</scope>
    <source>
        <strain evidence="1">Duluth1</strain>
        <tissue evidence="1">Whole animal</tissue>
    </source>
</reference>
<organism evidence="1 2">
    <name type="scientific">Dreissena polymorpha</name>
    <name type="common">Zebra mussel</name>
    <name type="synonym">Mytilus polymorpha</name>
    <dbReference type="NCBI Taxonomy" id="45954"/>
    <lineage>
        <taxon>Eukaryota</taxon>
        <taxon>Metazoa</taxon>
        <taxon>Spiralia</taxon>
        <taxon>Lophotrochozoa</taxon>
        <taxon>Mollusca</taxon>
        <taxon>Bivalvia</taxon>
        <taxon>Autobranchia</taxon>
        <taxon>Heteroconchia</taxon>
        <taxon>Euheterodonta</taxon>
        <taxon>Imparidentia</taxon>
        <taxon>Neoheterodontei</taxon>
        <taxon>Myida</taxon>
        <taxon>Dreissenoidea</taxon>
        <taxon>Dreissenidae</taxon>
        <taxon>Dreissena</taxon>
    </lineage>
</organism>
<gene>
    <name evidence="1" type="ORF">DPMN_122154</name>
</gene>
<evidence type="ECO:0000313" key="1">
    <source>
        <dbReference type="EMBL" id="KAH3820408.1"/>
    </source>
</evidence>
<dbReference type="EMBL" id="JAIWYP010000005">
    <property type="protein sequence ID" value="KAH3820408.1"/>
    <property type="molecule type" value="Genomic_DNA"/>
</dbReference>
<reference evidence="1" key="2">
    <citation type="submission" date="2020-11" db="EMBL/GenBank/DDBJ databases">
        <authorList>
            <person name="McCartney M.A."/>
            <person name="Auch B."/>
            <person name="Kono T."/>
            <person name="Mallez S."/>
            <person name="Becker A."/>
            <person name="Gohl D.M."/>
            <person name="Silverstein K.A.T."/>
            <person name="Koren S."/>
            <person name="Bechman K.B."/>
            <person name="Herman A."/>
            <person name="Abrahante J.E."/>
            <person name="Garbe J."/>
        </authorList>
    </citation>
    <scope>NUCLEOTIDE SEQUENCE</scope>
    <source>
        <strain evidence="1">Duluth1</strain>
        <tissue evidence="1">Whole animal</tissue>
    </source>
</reference>
<dbReference type="AlphaFoldDB" id="A0A9D4GRD3"/>
<accession>A0A9D4GRD3</accession>
<proteinExistence type="predicted"/>